<dbReference type="OrthoDB" id="3541267at2759"/>
<dbReference type="RefSeq" id="XP_024722143.1">
    <property type="nucleotide sequence ID" value="XM_024866472.1"/>
</dbReference>
<organism evidence="2 3">
    <name type="scientific">Amorphotheca resinae ATCC 22711</name>
    <dbReference type="NCBI Taxonomy" id="857342"/>
    <lineage>
        <taxon>Eukaryota</taxon>
        <taxon>Fungi</taxon>
        <taxon>Dikarya</taxon>
        <taxon>Ascomycota</taxon>
        <taxon>Pezizomycotina</taxon>
        <taxon>Leotiomycetes</taxon>
        <taxon>Helotiales</taxon>
        <taxon>Amorphothecaceae</taxon>
        <taxon>Amorphotheca</taxon>
    </lineage>
</organism>
<evidence type="ECO:0000313" key="3">
    <source>
        <dbReference type="Proteomes" id="UP000241818"/>
    </source>
</evidence>
<sequence>MGTAFFLLFVSLFSIVILTMILRQLIKSSSPPSTNTQTDTTSNEALPPPYSPLPSAGGVPASSSPLPRSSAALFVLGSALFSGELFAVTTLAFCIQNLEYCPSSPPDDSAGFFNILCWFAYSLLVLFASSGFVVWCLLLRNLWGGGMKEVPLDLVAIVVATPFILLGQMVVAVIRASQGQFCSQVLDEEGSGVEAQGLVEAVELEAGSQK</sequence>
<dbReference type="Proteomes" id="UP000241818">
    <property type="component" value="Unassembled WGS sequence"/>
</dbReference>
<reference evidence="2 3" key="1">
    <citation type="journal article" date="2018" name="New Phytol.">
        <title>Comparative genomics and transcriptomics depict ericoid mycorrhizal fungi as versatile saprotrophs and plant mutualists.</title>
        <authorList>
            <person name="Martino E."/>
            <person name="Morin E."/>
            <person name="Grelet G.A."/>
            <person name="Kuo A."/>
            <person name="Kohler A."/>
            <person name="Daghino S."/>
            <person name="Barry K.W."/>
            <person name="Cichocki N."/>
            <person name="Clum A."/>
            <person name="Dockter R.B."/>
            <person name="Hainaut M."/>
            <person name="Kuo R.C."/>
            <person name="LaButti K."/>
            <person name="Lindahl B.D."/>
            <person name="Lindquist E.A."/>
            <person name="Lipzen A."/>
            <person name="Khouja H.R."/>
            <person name="Magnuson J."/>
            <person name="Murat C."/>
            <person name="Ohm R.A."/>
            <person name="Singer S.W."/>
            <person name="Spatafora J.W."/>
            <person name="Wang M."/>
            <person name="Veneault-Fourrey C."/>
            <person name="Henrissat B."/>
            <person name="Grigoriev I.V."/>
            <person name="Martin F.M."/>
            <person name="Perotto S."/>
        </authorList>
    </citation>
    <scope>NUCLEOTIDE SEQUENCE [LARGE SCALE GENOMIC DNA]</scope>
    <source>
        <strain evidence="2 3">ATCC 22711</strain>
    </source>
</reference>
<gene>
    <name evidence="2" type="ORF">M430DRAFT_34025</name>
</gene>
<keyword evidence="3" id="KW-1185">Reference proteome</keyword>
<evidence type="ECO:0000256" key="1">
    <source>
        <dbReference type="SAM" id="Phobius"/>
    </source>
</evidence>
<dbReference type="InParanoid" id="A0A2T3B5H6"/>
<feature type="transmembrane region" description="Helical" evidence="1">
    <location>
        <begin position="71"/>
        <end position="98"/>
    </location>
</feature>
<protein>
    <submittedName>
        <fullName evidence="2">Uncharacterized protein</fullName>
    </submittedName>
</protein>
<accession>A0A2T3B5H6</accession>
<keyword evidence="1" id="KW-0472">Membrane</keyword>
<feature type="transmembrane region" description="Helical" evidence="1">
    <location>
        <begin position="150"/>
        <end position="174"/>
    </location>
</feature>
<keyword evidence="1" id="KW-1133">Transmembrane helix</keyword>
<feature type="transmembrane region" description="Helical" evidence="1">
    <location>
        <begin position="118"/>
        <end position="138"/>
    </location>
</feature>
<dbReference type="EMBL" id="KZ679009">
    <property type="protein sequence ID" value="PSS21988.1"/>
    <property type="molecule type" value="Genomic_DNA"/>
</dbReference>
<feature type="transmembrane region" description="Helical" evidence="1">
    <location>
        <begin position="6"/>
        <end position="26"/>
    </location>
</feature>
<proteinExistence type="predicted"/>
<name>A0A2T3B5H6_AMORE</name>
<evidence type="ECO:0000313" key="2">
    <source>
        <dbReference type="EMBL" id="PSS21988.1"/>
    </source>
</evidence>
<dbReference type="GeneID" id="36574553"/>
<keyword evidence="1" id="KW-0812">Transmembrane</keyword>
<dbReference type="AlphaFoldDB" id="A0A2T3B5H6"/>